<dbReference type="AlphaFoldDB" id="A0A0V0QHE2"/>
<dbReference type="Pfam" id="PF19278">
    <property type="entry name" value="Hydant_A_C"/>
    <property type="match status" value="1"/>
</dbReference>
<dbReference type="InterPro" id="IPR002821">
    <property type="entry name" value="Hydantoinase_A"/>
</dbReference>
<dbReference type="InterPro" id="IPR003692">
    <property type="entry name" value="Hydantoinase_B"/>
</dbReference>
<reference evidence="7 8" key="1">
    <citation type="journal article" date="2015" name="Sci. Rep.">
        <title>Genome of the facultative scuticociliatosis pathogen Pseudocohnilembus persalinus provides insight into its virulence through horizontal gene transfer.</title>
        <authorList>
            <person name="Xiong J."/>
            <person name="Wang G."/>
            <person name="Cheng J."/>
            <person name="Tian M."/>
            <person name="Pan X."/>
            <person name="Warren A."/>
            <person name="Jiang C."/>
            <person name="Yuan D."/>
            <person name="Miao W."/>
        </authorList>
    </citation>
    <scope>NUCLEOTIDE SEQUENCE [LARGE SCALE GENOMIC DNA]</scope>
    <source>
        <strain evidence="7">36N120E</strain>
    </source>
</reference>
<feature type="domain" description="Hydantoinase/oxoprolinase N-terminal" evidence="5">
    <location>
        <begin position="10"/>
        <end position="222"/>
    </location>
</feature>
<evidence type="ECO:0000259" key="6">
    <source>
        <dbReference type="Pfam" id="PF19278"/>
    </source>
</evidence>
<dbReference type="Pfam" id="PF01968">
    <property type="entry name" value="Hydantoinase_A"/>
    <property type="match status" value="1"/>
</dbReference>
<dbReference type="Pfam" id="PF02538">
    <property type="entry name" value="Hydantoinase_B"/>
    <property type="match status" value="1"/>
</dbReference>
<feature type="compositionally biased region" description="Low complexity" evidence="2">
    <location>
        <begin position="927"/>
        <end position="937"/>
    </location>
</feature>
<evidence type="ECO:0000313" key="7">
    <source>
        <dbReference type="EMBL" id="KRX01580.1"/>
    </source>
</evidence>
<comment type="similarity">
    <text evidence="1">Belongs to the oxoprolinase family.</text>
</comment>
<evidence type="ECO:0000259" key="4">
    <source>
        <dbReference type="Pfam" id="PF02538"/>
    </source>
</evidence>
<feature type="domain" description="Acetophenone carboxylase-like C-terminal" evidence="6">
    <location>
        <begin position="565"/>
        <end position="731"/>
    </location>
</feature>
<dbReference type="InterPro" id="IPR045079">
    <property type="entry name" value="Oxoprolinase-like"/>
</dbReference>
<evidence type="ECO:0008006" key="9">
    <source>
        <dbReference type="Google" id="ProtNLM"/>
    </source>
</evidence>
<gene>
    <name evidence="7" type="ORF">PPERSA_01483</name>
</gene>
<name>A0A0V0QHE2_PSEPJ</name>
<dbReference type="Proteomes" id="UP000054937">
    <property type="component" value="Unassembled WGS sequence"/>
</dbReference>
<feature type="compositionally biased region" description="Polar residues" evidence="2">
    <location>
        <begin position="942"/>
        <end position="958"/>
    </location>
</feature>
<feature type="domain" description="Hydantoinase A/oxoprolinase" evidence="3">
    <location>
        <begin position="243"/>
        <end position="543"/>
    </location>
</feature>
<dbReference type="EMBL" id="LDAU01000170">
    <property type="protein sequence ID" value="KRX01580.1"/>
    <property type="molecule type" value="Genomic_DNA"/>
</dbReference>
<comment type="caution">
    <text evidence="7">The sequence shown here is derived from an EMBL/GenBank/DDBJ whole genome shotgun (WGS) entry which is preliminary data.</text>
</comment>
<evidence type="ECO:0000259" key="5">
    <source>
        <dbReference type="Pfam" id="PF05378"/>
    </source>
</evidence>
<organism evidence="7 8">
    <name type="scientific">Pseudocohnilembus persalinus</name>
    <name type="common">Ciliate</name>
    <dbReference type="NCBI Taxonomy" id="266149"/>
    <lineage>
        <taxon>Eukaryota</taxon>
        <taxon>Sar</taxon>
        <taxon>Alveolata</taxon>
        <taxon>Ciliophora</taxon>
        <taxon>Intramacronucleata</taxon>
        <taxon>Oligohymenophorea</taxon>
        <taxon>Scuticociliatia</taxon>
        <taxon>Philasterida</taxon>
        <taxon>Pseudocohnilembidae</taxon>
        <taxon>Pseudocohnilembus</taxon>
    </lineage>
</organism>
<feature type="domain" description="Hydantoinase B/oxoprolinase" evidence="4">
    <location>
        <begin position="756"/>
        <end position="1119"/>
    </location>
</feature>
<dbReference type="InterPro" id="IPR049517">
    <property type="entry name" value="ACX-like_C"/>
</dbReference>
<dbReference type="GO" id="GO:0017168">
    <property type="term" value="F:5-oxoprolinase (ATP-hydrolyzing) activity"/>
    <property type="evidence" value="ECO:0007669"/>
    <property type="project" value="TreeGrafter"/>
</dbReference>
<feature type="region of interest" description="Disordered" evidence="2">
    <location>
        <begin position="923"/>
        <end position="958"/>
    </location>
</feature>
<protein>
    <recommendedName>
        <fullName evidence="9">5-oxoprolinase</fullName>
    </recommendedName>
</protein>
<dbReference type="InParanoid" id="A0A0V0QHE2"/>
<accession>A0A0V0QHE2</accession>
<dbReference type="Pfam" id="PF05378">
    <property type="entry name" value="Hydant_A_N"/>
    <property type="match status" value="1"/>
</dbReference>
<proteinExistence type="inferred from homology"/>
<evidence type="ECO:0000256" key="2">
    <source>
        <dbReference type="SAM" id="MobiDB-lite"/>
    </source>
</evidence>
<evidence type="ECO:0000256" key="1">
    <source>
        <dbReference type="ARBA" id="ARBA00010403"/>
    </source>
</evidence>
<feature type="region of interest" description="Disordered" evidence="2">
    <location>
        <begin position="1115"/>
        <end position="1137"/>
    </location>
</feature>
<evidence type="ECO:0000313" key="8">
    <source>
        <dbReference type="Proteomes" id="UP000054937"/>
    </source>
</evidence>
<sequence>MSKENLLFNFSIDRGGTFTDIYVEILDKESNQVNKSYVYKLLSEDKEYGDGPKEGIRRILEKELETEIPLNSKIPGKQINSLRMGTTVATNALLERKGAKTALLVTKGFRDLLYIGNQTRPDIFDLSMAREKSIFEEVVEIDERIRIINPQEIENGINYAEKTIFQNDLKEYLEIIKSVNKQKVMEQLNELKEKGIEALSIVLMHSPSFSDHEKQIYKYAKDLGFKQISLSHEVMPMIKIVPRGFTTTLDAYLNPVIHSYLTAFTTGFDEDLKFQNIFFMQSDGGLAAIKEFRGSRSILSGPAGGSIGYAQTSKFLLEQQKEKKYKGIIGFDMGGTSTDVSTYDGVQFEHIFDAQIAGVQINTPHLDINTVAAGGGSKLSFYNGIFKVGPESVGALPGPVCYGHDGQLAVTDANLILGRVNPKYFPKIFGPKKNEPLFKDLAIKKFQELTDQINKADNTNLTIYEVAQGYIKVANESMCRPIRTLTQGKGSDPRNFILNIFGGAGAQHACAVAKNLGIKEIFIHEYSGVLSAFGLARADVVQDNSHPFQSYLNEGDSIKISKDLMHKLQKANTEKLKKNGFEDNDIKHFKYLSLLYEGTDTSIMVLEPEDGDFQKAFQEQHQQEFGFLQQNKRIKIESVRVRSTANKSPEIQEDSLIFENYIEEEELSVLSTESVYFENYEEKKVQEYDCKVYEMKNLQPSSKINGPAIIINETSTIVILPEWKVLITKNKNVLLQLKKEEHTKVNVDSKSEVKSNPIELSIFSNRFMSIAEQMGRVLQKTGTSTNIKERLDFSCALFGPKGNLVANAPHLPVHLGSMQECVKWQINNYKNWTEDEIILTNHPHAGGSHLPDINIITPVFHDGKPIFYVACRGHHADVGGITPGSMPPFSKNLQEEGIAAKTLVIVRDGQLLEQELIKFLTQSETSPKAPQQNQQKEQPQKTDSQPQEANQWNGRGTRTLQDNLSDLRAQIAANNQGVKLIKSLINEYSLKYVHAYMNFIQKNAENGVRHMLETLSKRNKMKEVDYVISEDYMDDGSKIRLKLTIDRTTKSAIFDFTGTGYEVLTNINCPRSVTMSAIIYCLRCLVDEEIPLNSGCLTPIDVIIPENSLLNPSENAPIEQRTQFQKPSKPAETLKAA</sequence>
<dbReference type="OrthoDB" id="3643at2759"/>
<dbReference type="GO" id="GO:0006749">
    <property type="term" value="P:glutathione metabolic process"/>
    <property type="evidence" value="ECO:0007669"/>
    <property type="project" value="TreeGrafter"/>
</dbReference>
<keyword evidence="8" id="KW-1185">Reference proteome</keyword>
<dbReference type="GO" id="GO:0005829">
    <property type="term" value="C:cytosol"/>
    <property type="evidence" value="ECO:0007669"/>
    <property type="project" value="TreeGrafter"/>
</dbReference>
<dbReference type="InterPro" id="IPR008040">
    <property type="entry name" value="Hydant_A_N"/>
</dbReference>
<evidence type="ECO:0000259" key="3">
    <source>
        <dbReference type="Pfam" id="PF01968"/>
    </source>
</evidence>
<feature type="compositionally biased region" description="Polar residues" evidence="2">
    <location>
        <begin position="1115"/>
        <end position="1126"/>
    </location>
</feature>
<dbReference type="OMA" id="TDCNVML"/>
<dbReference type="PANTHER" id="PTHR11365:SF2">
    <property type="entry name" value="5-OXOPROLINASE"/>
    <property type="match status" value="1"/>
</dbReference>
<dbReference type="PANTHER" id="PTHR11365">
    <property type="entry name" value="5-OXOPROLINASE RELATED"/>
    <property type="match status" value="1"/>
</dbReference>